<accession>A0ABY4YN99</accession>
<dbReference type="EMBL" id="CP099489">
    <property type="protein sequence ID" value="USQ78283.1"/>
    <property type="molecule type" value="Genomic_DNA"/>
</dbReference>
<gene>
    <name evidence="3" type="primary">yvcK</name>
    <name evidence="3" type="ORF">NF556_11520</name>
</gene>
<dbReference type="Proteomes" id="UP001056455">
    <property type="component" value="Chromosome"/>
</dbReference>
<dbReference type="HAMAP" id="MF_00973">
    <property type="entry name" value="Gluconeogen_factor"/>
    <property type="match status" value="1"/>
</dbReference>
<reference evidence="3" key="1">
    <citation type="submission" date="2022-06" db="EMBL/GenBank/DDBJ databases">
        <title>Ornithinimicrobium HY1793.</title>
        <authorList>
            <person name="Huang Y."/>
        </authorList>
    </citation>
    <scope>NUCLEOTIDE SEQUENCE</scope>
    <source>
        <strain evidence="3">HY1793</strain>
    </source>
</reference>
<dbReference type="RefSeq" id="WP_252591081.1">
    <property type="nucleotide sequence ID" value="NZ_CP099489.1"/>
</dbReference>
<evidence type="ECO:0000313" key="4">
    <source>
        <dbReference type="Proteomes" id="UP001056455"/>
    </source>
</evidence>
<dbReference type="Gene3D" id="3.40.50.10680">
    <property type="entry name" value="CofD-like domains"/>
    <property type="match status" value="1"/>
</dbReference>
<dbReference type="SUPFAM" id="SSF142338">
    <property type="entry name" value="CofD-like"/>
    <property type="match status" value="1"/>
</dbReference>
<proteinExistence type="inferred from homology"/>
<dbReference type="Pfam" id="PF01933">
    <property type="entry name" value="CofD"/>
    <property type="match status" value="1"/>
</dbReference>
<protein>
    <recommendedName>
        <fullName evidence="2">Putative gluconeogenesis factor</fullName>
    </recommendedName>
</protein>
<comment type="subcellular location">
    <subcellularLocation>
        <location evidence="2">Cytoplasm</location>
    </subcellularLocation>
</comment>
<comment type="similarity">
    <text evidence="2">Belongs to the gluconeogenesis factor family.</text>
</comment>
<evidence type="ECO:0000313" key="3">
    <source>
        <dbReference type="EMBL" id="USQ78283.1"/>
    </source>
</evidence>
<comment type="function">
    <text evidence="2">Required for morphogenesis under gluconeogenic growth conditions.</text>
</comment>
<dbReference type="PANTHER" id="PTHR30135">
    <property type="entry name" value="UNCHARACTERIZED PROTEIN YVCK-RELATED"/>
    <property type="match status" value="1"/>
</dbReference>
<evidence type="ECO:0000256" key="2">
    <source>
        <dbReference type="HAMAP-Rule" id="MF_00973"/>
    </source>
</evidence>
<evidence type="ECO:0000256" key="1">
    <source>
        <dbReference type="ARBA" id="ARBA00022490"/>
    </source>
</evidence>
<dbReference type="InterPro" id="IPR002882">
    <property type="entry name" value="CofD"/>
</dbReference>
<dbReference type="CDD" id="cd07187">
    <property type="entry name" value="YvcK_like"/>
    <property type="match status" value="1"/>
</dbReference>
<keyword evidence="1 2" id="KW-0963">Cytoplasm</keyword>
<organism evidence="3 4">
    <name type="scientific">Ornithinimicrobium faecis</name>
    <dbReference type="NCBI Taxonomy" id="2934158"/>
    <lineage>
        <taxon>Bacteria</taxon>
        <taxon>Bacillati</taxon>
        <taxon>Actinomycetota</taxon>
        <taxon>Actinomycetes</taxon>
        <taxon>Micrococcales</taxon>
        <taxon>Ornithinimicrobiaceae</taxon>
        <taxon>Ornithinimicrobium</taxon>
    </lineage>
</organism>
<sequence length="315" mass="33380">MSAPRVVALGGGHGLAASLQSLRHLTEEITAVVTVADDGGSSGRLRNEFGILPPGDLRMALAALCEDTAWGHQWSAVLQHRLGGNGELAGHALGNLLIMSLWELLDSPVGGLDLVGKLLNTRGRVLPMCEVPLDIEATVVGADPAAPDEITVVQGQSLVAKTPGRVINVRIVPESPTASQPAVEAIKLADWVILGPGSWFTSVMPHLLVPDIQEAIVHTPARRILTLNVGLDDDETQGFSPAEHVEVLSAHAPDLTLDFVIADPAVVRSEEKALREVAQGVGAELIVSPVRKMRRPREHDTLRLAAAYRDVIIGG</sequence>
<name>A0ABY4YN99_9MICO</name>
<keyword evidence="4" id="KW-1185">Reference proteome</keyword>
<dbReference type="InterPro" id="IPR038136">
    <property type="entry name" value="CofD-like_dom_sf"/>
</dbReference>
<dbReference type="NCBIfam" id="TIGR01826">
    <property type="entry name" value="CofD_related"/>
    <property type="match status" value="1"/>
</dbReference>
<dbReference type="PANTHER" id="PTHR30135:SF3">
    <property type="entry name" value="GLUCONEOGENESIS FACTOR-RELATED"/>
    <property type="match status" value="1"/>
</dbReference>
<dbReference type="InterPro" id="IPR010119">
    <property type="entry name" value="Gluconeogen_factor"/>
</dbReference>